<dbReference type="Gene3D" id="3.30.559.10">
    <property type="entry name" value="Chloramphenicol acetyltransferase-like domain"/>
    <property type="match status" value="8"/>
</dbReference>
<dbReference type="InterPro" id="IPR025110">
    <property type="entry name" value="AMP-bd_C"/>
</dbReference>
<dbReference type="InterPro" id="IPR020845">
    <property type="entry name" value="AMP-binding_CS"/>
</dbReference>
<dbReference type="Pfam" id="PF00501">
    <property type="entry name" value="AMP-binding"/>
    <property type="match status" value="6"/>
</dbReference>
<dbReference type="PANTHER" id="PTHR45527">
    <property type="entry name" value="NONRIBOSOMAL PEPTIDE SYNTHETASE"/>
    <property type="match status" value="1"/>
</dbReference>
<feature type="domain" description="Carrier" evidence="8">
    <location>
        <begin position="4631"/>
        <end position="4706"/>
    </location>
</feature>
<dbReference type="CDD" id="cd19543">
    <property type="entry name" value="DCL_NRPS"/>
    <property type="match status" value="1"/>
</dbReference>
<dbReference type="EMBL" id="CP098609">
    <property type="protein sequence ID" value="USC51196.1"/>
    <property type="molecule type" value="Genomic_DNA"/>
</dbReference>
<keyword evidence="11" id="KW-1185">Reference proteome</keyword>
<dbReference type="NCBIfam" id="TIGR01733">
    <property type="entry name" value="AA-adenyl-dom"/>
    <property type="match status" value="6"/>
</dbReference>
<dbReference type="GO" id="GO:0008610">
    <property type="term" value="P:lipid biosynthetic process"/>
    <property type="evidence" value="ECO:0007669"/>
    <property type="project" value="UniProtKB-ARBA"/>
</dbReference>
<dbReference type="GO" id="GO:0031177">
    <property type="term" value="F:phosphopantetheine binding"/>
    <property type="evidence" value="ECO:0007669"/>
    <property type="project" value="InterPro"/>
</dbReference>
<dbReference type="CDD" id="cd12116">
    <property type="entry name" value="A_NRPS_Ta1_like"/>
    <property type="match status" value="1"/>
</dbReference>
<dbReference type="FunFam" id="3.40.50.980:FF:000001">
    <property type="entry name" value="Non-ribosomal peptide synthetase"/>
    <property type="match status" value="4"/>
</dbReference>
<dbReference type="Proteomes" id="UP001056079">
    <property type="component" value="Chromosome"/>
</dbReference>
<dbReference type="Gene3D" id="2.30.38.10">
    <property type="entry name" value="Luciferase, Domain 3"/>
    <property type="match status" value="6"/>
</dbReference>
<evidence type="ECO:0000256" key="2">
    <source>
        <dbReference type="ARBA" id="ARBA00006432"/>
    </source>
</evidence>
<dbReference type="SUPFAM" id="SSF47336">
    <property type="entry name" value="ACP-like"/>
    <property type="match status" value="6"/>
</dbReference>
<dbReference type="Gene3D" id="3.30.300.30">
    <property type="match status" value="6"/>
</dbReference>
<gene>
    <name evidence="9" type="primary">dptBC</name>
    <name evidence="10" type="ORF">K7395_32895</name>
</gene>
<comment type="similarity">
    <text evidence="2">Belongs to the ATP-dependent AMP-binding enzyme family.</text>
</comment>
<dbReference type="SUPFAM" id="SSF52777">
    <property type="entry name" value="CoA-dependent acyltransferases"/>
    <property type="match status" value="16"/>
</dbReference>
<dbReference type="FunFam" id="3.40.50.980:FF:000002">
    <property type="entry name" value="Enterobactin synthetase component F"/>
    <property type="match status" value="1"/>
</dbReference>
<evidence type="ECO:0000313" key="9">
    <source>
        <dbReference type="EMBL" id="AAX31558.1"/>
    </source>
</evidence>
<keyword evidence="4" id="KW-0597">Phosphoprotein</keyword>
<dbReference type="GO" id="GO:0044550">
    <property type="term" value="P:secondary metabolite biosynthetic process"/>
    <property type="evidence" value="ECO:0007669"/>
    <property type="project" value="UniProtKB-ARBA"/>
</dbReference>
<feature type="domain" description="Carrier" evidence="8">
    <location>
        <begin position="5691"/>
        <end position="5766"/>
    </location>
</feature>
<dbReference type="PROSITE" id="PS50075">
    <property type="entry name" value="CARRIER"/>
    <property type="match status" value="6"/>
</dbReference>
<protein>
    <submittedName>
        <fullName evidence="10">Daptomycin non-ribosomal peptide synthetase DptBC</fullName>
    </submittedName>
    <submittedName>
        <fullName evidence="9">Peptide synthetase 2</fullName>
    </submittedName>
</protein>
<reference evidence="10" key="2">
    <citation type="submission" date="2021-08" db="EMBL/GenBank/DDBJ databases">
        <title>DNA methylation of m4C regulates biosynthesis of daptomycin in Streptomyces roseosporus L30.</title>
        <authorList>
            <person name="Fang J.-L."/>
        </authorList>
    </citation>
    <scope>NUCLEOTIDE SEQUENCE</scope>
    <source>
        <strain evidence="10">L30</strain>
    </source>
</reference>
<dbReference type="FunFam" id="2.30.38.10:FF:000001">
    <property type="entry name" value="Non-ribosomal peptide synthetase PvdI"/>
    <property type="match status" value="6"/>
</dbReference>
<dbReference type="InterPro" id="IPR010060">
    <property type="entry name" value="NRPS_synth"/>
</dbReference>
<dbReference type="CDD" id="cd17646">
    <property type="entry name" value="A_NRPS_AB3403-like"/>
    <property type="match status" value="1"/>
</dbReference>
<dbReference type="FunFam" id="3.30.559.10:FF:000012">
    <property type="entry name" value="Non-ribosomal peptide synthetase"/>
    <property type="match status" value="1"/>
</dbReference>
<keyword evidence="7" id="KW-0045">Antibiotic biosynthesis</keyword>
<dbReference type="InterPro" id="IPR000873">
    <property type="entry name" value="AMP-dep_synth/lig_dom"/>
</dbReference>
<dbReference type="PANTHER" id="PTHR45527:SF1">
    <property type="entry name" value="FATTY ACID SYNTHASE"/>
    <property type="match status" value="1"/>
</dbReference>
<evidence type="ECO:0000256" key="3">
    <source>
        <dbReference type="ARBA" id="ARBA00022450"/>
    </source>
</evidence>
<dbReference type="GO" id="GO:0043041">
    <property type="term" value="P:amino acid activation for nonribosomal peptide biosynthetic process"/>
    <property type="evidence" value="ECO:0007669"/>
    <property type="project" value="TreeGrafter"/>
</dbReference>
<dbReference type="FunFam" id="3.40.50.12780:FF:000012">
    <property type="entry name" value="Non-ribosomal peptide synthetase"/>
    <property type="match status" value="2"/>
</dbReference>
<dbReference type="InterPro" id="IPR010071">
    <property type="entry name" value="AA_adenyl_dom"/>
</dbReference>
<dbReference type="CDD" id="cd19540">
    <property type="entry name" value="LCL_NRPS-like"/>
    <property type="match status" value="4"/>
</dbReference>
<comment type="cofactor">
    <cofactor evidence="1">
        <name>pantetheine 4'-phosphate</name>
        <dbReference type="ChEBI" id="CHEBI:47942"/>
    </cofactor>
</comment>
<dbReference type="InterPro" id="IPR009081">
    <property type="entry name" value="PP-bd_ACP"/>
</dbReference>
<dbReference type="EMBL" id="AY787762">
    <property type="protein sequence ID" value="AAX31558.1"/>
    <property type="molecule type" value="Genomic_DNA"/>
</dbReference>
<dbReference type="Pfam" id="PF00550">
    <property type="entry name" value="PP-binding"/>
    <property type="match status" value="6"/>
</dbReference>
<reference evidence="9" key="1">
    <citation type="journal article" date="2005" name="Microbiology">
        <title>Daptomycin biosynthesis in Streptomyces roseosporus: cloning and analysis of the gene cluster and revision of peptide stereochemistry.</title>
        <authorList>
            <person name="Miao V."/>
            <person name="Coeffet-Legal M.F."/>
            <person name="Brian P."/>
            <person name="Brost R."/>
            <person name="Penn J."/>
            <person name="Whiting A."/>
            <person name="Martin S."/>
            <person name="Ford R."/>
            <person name="Parr I."/>
            <person name="Bouchard M."/>
            <person name="Silva C.J."/>
            <person name="Wrigley S.K."/>
            <person name="Baltz R.H."/>
        </authorList>
    </citation>
    <scope>NUCLEOTIDE SEQUENCE</scope>
    <source>
        <strain evidence="9">NRRL 11379</strain>
    </source>
</reference>
<dbReference type="FunFam" id="1.10.1200.10:FF:000005">
    <property type="entry name" value="Nonribosomal peptide synthetase 1"/>
    <property type="match status" value="2"/>
</dbReference>
<dbReference type="GO" id="GO:0017000">
    <property type="term" value="P:antibiotic biosynthetic process"/>
    <property type="evidence" value="ECO:0007669"/>
    <property type="project" value="UniProtKB-KW"/>
</dbReference>
<dbReference type="RefSeq" id="WP_024263210.1">
    <property type="nucleotide sequence ID" value="NZ_CP098609.1"/>
</dbReference>
<evidence type="ECO:0000256" key="1">
    <source>
        <dbReference type="ARBA" id="ARBA00001957"/>
    </source>
</evidence>
<keyword evidence="3" id="KW-0596">Phosphopantetheine</keyword>
<dbReference type="InterPro" id="IPR020806">
    <property type="entry name" value="PKS_PP-bd"/>
</dbReference>
<dbReference type="InterPro" id="IPR023213">
    <property type="entry name" value="CAT-like_dom_sf"/>
</dbReference>
<evidence type="ECO:0000256" key="7">
    <source>
        <dbReference type="ARBA" id="ARBA00023194"/>
    </source>
</evidence>
<accession>Q50E73</accession>
<dbReference type="SUPFAM" id="SSF56801">
    <property type="entry name" value="Acetyl-CoA synthetase-like"/>
    <property type="match status" value="6"/>
</dbReference>
<feature type="domain" description="Carrier" evidence="8">
    <location>
        <begin position="967"/>
        <end position="1042"/>
    </location>
</feature>
<dbReference type="CDD" id="cd05930">
    <property type="entry name" value="A_NRPS"/>
    <property type="match status" value="4"/>
</dbReference>
<dbReference type="NCBIfam" id="NF003417">
    <property type="entry name" value="PRK04813.1"/>
    <property type="match status" value="6"/>
</dbReference>
<sequence length="7338" mass="782611">MNRRSKVVEEILPVSALQEGLLFHSSFAAADGVDVYAGQLAFDLVGAVDTGRLRAAVESLVARHGVLRSSYRQARSGEWVAVVARRVATPWRAVDARDGATDAAAVAREERWRPFDLGRAPLARFVLVRTDDDRFRFVITYHHVILDGWSLPVLLRELLALYGSGADPSVLPPVRPYGDFLRWAAARDDAAAETAWRDALTGLDEPSLVAPGASPDGVVPASVHAELDKAGTENLAAWARHRGITQATAVRAAWALVLGQHTGRDDVVFGVTVSGRPAELAGAEHMVGLFINTVPLRTVLDPADTLGTFAARLQAEQTTLLEHQHVRLSDIQRWAGHKELFDTIVVFENYPIGHSGPGSIRTDDFTVTATEGSDATHYPLTLTAVPGETLRLKLDHRPDLVDTTTATALLRRVTRVLETATDDTGHTLARLDLLDDDERHRLLRGWNDTTREQPPTYYHQEFEEQARRRPHDTALVFTSTSWTYEELNDRANRLARLLVAAGAGSDDFVALAFPRSAESVVAILAVLKAGAAYLPLDMDQPAERLTGILADAHPTVVLTTTTATPLPHPGRTLVLDSPTTARALAAAPAHNLTDADRRTPLNARNAAYIIHTSGSTGRPKGVVIEHRSLANLFHDHRRALIEPHAAGGSRLKAGLTASLSFDTSWEGLICLAAGHELHLIDDDTRRDAERVAELIDRQRIDVIDVTPSFAQQLVETGILDEGRHHPAAFMLGGEGVDAKLWTRLSDVPGVTSYNYYGPTEFTVDALACTVGIAPRPVIGHPLDNTAAYILDGFLRPVPEGVAGELYLAGTQLARGYAGRPGLTAERFVACPFGAPGERMYRTGDLVRRSPGGVVEYLGRVDDQIKLRGFRIEPAEIELALAGHPAVAQNVVLLHRSATGEARLVAYVVPGTPVDPRELTGHLAARLPAYMVPSAFVLLDTLPLTPNGKLDRGALPEPAFGTAPRPERPRTPVEEILCGLYADVLGLPSFGADDDFFDAGGHSLLASKLVSRIRTNLKTELNVRALFEHRTVSSLATALHRAAQAGPALTAGPRPARIPLSYAQRRLWFLNRLDRDSAAYNMPVALRLRGPLDSTAMCAALTDVAERHEALRTVFEEDRDGAHQIVLPATGLGPLLTVTGADGTTLRALITEFVRRPFDLAAEIPFRAALFRVGDEEHVLVVVLHHIAGDGWSMGPLARDVAEAYRARAAGRAPDWEPLPVQYADYALWQREVLGAEDDETGELSAQLAHWRTRLAGAPAELTLPTDRPRPAVASTAGDRVEFTVPAGLHQALADLARAHGATVFMVVQAALAVLLSRLGAGDDIPIGTPVAGRTDEATEELIGFFVNTLVLRTDVSGDPTFAELLARVRATDLDAYAHQDVPFERLVEVLNPERSLARHPLFQVMLTFNVPDMDGVGSALGNLGELEVSGEAIRTDQTKVDLAFTCTEMYAADGAASGMRGVLEYRLDVFGAVQARETTERLVRVLEGVVSGGGGVSVSGVDVLGVGERERLLGWGVGGPVPVVPGGGLVGLFEERVRADADAVAVRGAGVVWSYGELNARVNVVARWLVGRGVGAECGVGVVMGRGVDVVVMLLAVAKAGGFYVPVDPEWPVERVGWVLADAGVGLVVVGEGLSHVVGDFPGGEVFEFSRVVRESCLVELVAADGVEVRNVTDGERASRLLPGHPLYVVYTSGSTGRPKGVVVTHASVGGYLARGRDVYAGAVGGVGFVHSSLAFDLTVTVLFTPLVSGGCVVLGELDESAQGVGASFVKVTPSHLGLLGELEGVVAGNGMLLVGGEALSGGALREWRERNPGVVVVNAYGPTELTVNCAEFLIAPGEEVPDGPVPIGRPFAGQRMFVLDAALRVVPVGVVGELYVAGVGLARGYLGRAGLTAERFVACPFGAPGERMYRTGDLVRWRVDGALEFVGRADDQVKVRGFRVELGEVEGAVAAHPDVVRAVVVVREDRPGDHRLVAYVTGVDTGGLSSAVMRAVAERLPAYMVPSAVVVLDEIPLTPNGKVDRAALPVPGVEAGAGYRAPVSPREEVLCGLFAEVLGLERVGVDDDFFGLGGHSLLATRLISRVRAVLGVEAGVRALFEAPTVSRLERLLRERSALGVRVPLVARERTGREPLSFAQQRLWFLEELEGPGAAYNIPMALRLAGVLDVEALHQALIDVIARHESLRTLIAQDAGTAWQHILPVDDPRTRPGLPLVDIGADALQERLDEAAGRPFDLAADLPVRATVFRLTDNDHILLVVAHHVAFDAMSRVPFIRNVKRAFEARTNGAAPDWRPLPVQYADYAAWQRDVLGTEDDESSELSAQLAYWRTQLASLPAELALPTDRARPAVASYEGGKVEFTVPAGVYDGLVALARAEGVTVFMVVQAALAALLSRLGAGDDIPIGTPIAGRTDQATEDLIGFFVNTLVLRTDVSGDPTFAELLARVRATDLDAYAHQDIPFERLVEAVNPERSLARHPLFQVMLTFDNTIDREVTEGFAGLGVEGLPLGAGAVKFDLLFGLSEVGGELRGAVEYRCDLFDHPTVAQLAERLVRVLERVASDASVRTGELPVVGEAERARVLTEWNDTGVPGVPETFLELFEAQVAARGDAPAVVYEGEVLSYRELDARANRLAGLLVGRGAGPEHFVGVALPRGLDLIVALLAVLKSGAAYVPLDPEYPAERLVHMVTDAAPVVVVTSTDVRTLRTVPRVELDDEATRATLVAAPATGPDVKMSASHPAYVIYTSGSTGRPKGVVISHGSLANFLAWAREDLGAERLRHVVLSTSLSFDVSVVELFAPLSCGGTVEIVRNLLALVDRPGRWSASLVSGVPSAFAQLLEAGLDRADVGMIALAGEALSARDVRRVRAVLPGARVANFYGPTEATVYATAWYGDTPMDAAAPMGRPLRNTCVYVLDDGLRVVPVGVVGELYVAGVGLARGYLGRVGLTAERFVACPFGARGERMYRTGDLVRWRVDGTLEFVGRADDQVKVRGFRVELGEVEGAVAAHPDVVRAVVVVREDRPGDHRLVAYVTGVDTGGLSSAVMRAVAERLPAYMVPSAVVVLDEIPLTPNGKVDRAGLPVPVVSVAGFCAPSSPREEVLCGLFAEVLGVERVGVDDGFFDLGGDSILSIQLVARARRAGLELSVRDVFEGRTVRALAAVVRGSDAGAVGVVGGAEIVLPGVGEVERWPVVEWLAERGGGSLGGVVRGFNQSVVLAVPAGLVWEELRVLLGAVRDRHEAWRLRVLDSGALCVDGVVPDDGSWIVRCDLSGMGVDGQVDAVRAAAVEARAWLDPSVGRVVRAVWLERGGDRSGVLVLVAHHLVVDGVSWRVVLGDLAEGWAQVRSGGRVELGVVGTSLRGWAAALAEQGRRGERAGEVELWSRMVRGADVLVGSRAVDGAVDVFGGVVSVDSRASVSVSRALLTEVPSVLGVGVQEVLLAAFGLAVARWRGRGGPVVVDVEGHGRNEDAVRGADLSRTVGWFTSVYPVRVPVESASWDEVRAGGPVVGRVVREVKETLRSLPDQGLGYGILRYLDPEHGPALARHATPQFGFNYLGRFTTGTDDTGDEGMTDWVPVSGPFAVGAGQDPELPVAHAVEFNAITLDTPEGPRLGVTWSWPTTLLPESRIRELARYWDEALEGLVEHARHPEAGGLTPSDVTLVEVNQVELDRLQAGVAGGAEEILPVSALQEGLLFHSALASGGVDVYVGQLVFDLVGPVDVDRLRAAVEGLVARHGVLRSGYRQLRSGEWVAVVARQVDLPWQSIDVRDGGIDGLVEEERWRRFDMGRGPLARFVLIRTHDDRFRFVITYHHVVLDGWSVPVLLRELLALYGSSGDVSVLPGVRSYGDFLRWVAARDAAAAEGAWRRALTGLEEPSLVAPGVSRDGVVPAAFHGAVDGDLSQKIVAWARGRGVTVASVVQAAWALVLGRLMGRDDVVFGVTVSGRPAEVVGVEDMVGLFVNTIPLRARLDPAESLGGFVERLQREQTELLEHQHVRLAEVQRWAGHKELFDVGMVFDNYPVSSESPEAEFQISRTGGYNGTHYALNLVASMHGLELELEIGYRPDVFDAGRVREVWGWLVRVLEGVVSGGGGVSVSGVDVLGVGERERLLGWGVGGPVPVVPGGGLVGLFEERVRADADAVAVRGAGVVWSYGELNARVNVVARWLVGRGVGAECGVGVVMGRGVDVVVMLLAVAKAGGFYVPVDPEWPVERVGWVLADAGVGLVVVGEGLSHVVGDFPGGEVFEFSRVVRESCLVELVAADGVEVRNVTDGERASRLLPGHPLYVVYTSGSTGRPKGVVVTHASVGGYLARGRDVYAGAVGGVGFVHSSLAFDLTVTVLFTPLVSGGCVVLGELDESAQGVGASFVKVTPSHLGLLGELEGVVAGNGMLLVGGEALSGGALREWRERNPGVVVVNAYGPTELTVNCAEFLIAPGEEVPDGPVPIGRPFAGQRMFVLDAALRVVPVGVVGELYVAGVGLARGYLGRVGLTAERFVACPFGVPGERMYRTGDLVRWRVDGALEFVGRADDQVKVRGFRVELGEVEGAVAAHPDVVRAVVVVREDRPGDHRLVAYVTAGGVGGDGLRSAISGLVAERLPAYMVPSAVVVLDEIPLTPNGKVDRAALPVPEVEAGTGYRAPVSPREEVLCGLFAEVLGVERVGVDDDFFELGGHSLLATRLISRVRAVLGVEAGVRALFEAPTVSRLERLLRERSGLGVRVPLVARERTGREPLSFAQQRLWFLEELEGPGAAYNIPMALRLAGVLDVEALHQALIDVIARHESLRTLIAQDAGTAWQHILPVDDPRTRPGLPLVDIGADALQERLDEAAGRPFDLAADLPVRATVFRLTDNDHILLLVLHHIAGDGWSMGPLARDLSTAYSARAAGAASAWRPLSVQYADYAAWQRDVLGTEDDESSELSAQLAYWRTQLASLPAELALPTDRARPAVATYRGGRIEFTIPADVHRSLADLARAEGVTVFMVVQAALAALLSRLGAGDDIPIGTPIAGRTDQATEDLIGFFVNTLVLRTDVSGDPTFAELLARVRATDLDAYAHQDIPFERLVEAVNPERSLARHPLFQVMLAFNNAETSTPLPMAEGLAASRQDIEPGVAKFDLALYCNESRGETGDHQGIRSVFEYRRDLWDEDTVRQLADRFLHVLAAFAAAPEQRASSVDVLRAGERDQLLHEWNDTAAALPPALLPQLFEEQVRRTPHDVALVSGNIRLTYAELDARANRLAHLLLARGAAPETFVAVALPRTEELLVALLAVQKTGAGHLPLDPGFPAERLSYMLDDARPAVVLTTEDISARIPGGSHVVLDSEQVTGELHDHPATSPAGRGNPAGPAYVIYTSGSTGQPKGVVVPSAALVNFLADMVPRLGLRGGDRLLSVTTVGFDIAALELFVPLLSGATVVLADGETVRDPALARQTCEDHGVTMVQATPSWWHGMLADAGDSLRGVHAVVGGEALSPGLRDALTRGARSVTNMYGPTETTIWSTSAGQAAGDSAPPSIGTPILNTRVYVLDAALCVVPPGVAGELYIAGDGLARGYLGRAGLTAERFVACPFGAPGERMYRTGDLVRWRVDGALEFVGRADDQVKVRGFRVELGEVEGAVAAHPDVVRAVVVVREDRPGDHRLVAYVTGVDTGGLSSAVMRAVAERLPAYMVPSAVVVLDEIPLTPNGKVDRAALPVPGVEAGAGYRAPVSPREEVLCGLFAEVLGVERVGVDDDFFGLGGHSLLATRLISRVRAVLGVEAGVRALFEAPTVSRLERLLRERSGLGVRVPLVARERTGREPLSFAQQRLWFLEELEGPGAAYNIPMALRLAGVLDVEALHQALIDVIARHESLRTLIARDSDGTARQQVLPVGDPAARPALPVVQTDADTLVAKLNEAVGRPFDLTAEMPLRATVFRVADEDHALLLVFHHIAGDGWSTGLLARDLSTAYAARLEGRDPQLPPLPVQYADYAAWQRDVLGTEDDESSELSAQLAYWRTQLADLPAELALPADRVRPARASYEGGRVGFTVPAGVLRDLTRLARVEGVTVFMVVQAALAALLSRLGAGDDIPIGTPIAGRTDQATEDLIGFFVNTLVLRTDVSGDPTFAELLARVRATDLDAYAHQDIPFERLVEAVNPERSLARHPLFQVMLAFDNTADGGPVEDFPGLSAAGLPLGAGAAKFDLLFGLSEVGGELRGAVEYRCDLFDHPTAARIAERLVRVLERVAADASVRLGELPVVSDAERACVLTEWNDTAVPGVTGTLSALFEARAAARGDAPAVVYEGEELSYRELNTRANRLAHVLAEHGAGPERFVGVALPRSPDLVVALLAVVKSGAAYVPLDPEYPADRLAYMAGDAAPVAVLTRGDVELPGSVPRIGLDDTEIRATLATAPGTNPGTPVTEAHPAYMIYTSGSTGRPKGVVVSHGAIVNRLAWMQAEYRLDATDRVLQKTPAGFDVSVWEFFWPLLEGAVLVFARPGGHRDAAYLAGLIERERITTAHFVPSMLRVFLEEPGAALCTGLRRVICSGEALGTDLAVDFRAKLPVPLHNLYGPTEAAVDVTHHAYEPATGTATVPIGRPIWNIRTYVLDAALRPVPPGVPGELYLAGAGLARGYHGRPALTAERFVACPFGVPGERMYRTGDLVRWRVDGTLEFVGRADDQVKVRGFRVELGEVEGAVAAHPDVVRAVVVVREDRPGDHRLVAYVTVGGVGGDGLRSAISGLVAERLPAYMVPSAVVVLDEIPLTPNGKVDRAGLPVPVVSVAGFCAPSSPREEVLCGLFAEVLGVERVGVDDGFFDLGGDSILSIQLVARARRAGLELSVRDVFEGRTVRALAAVVRGSDAGAVGVVGGAEIVLPGVGEVERWPVVEWLAERGGGSLGGVVRGFNQSVVLAVPAGLVWEELRVLLGAVRDRHEAWRLRVLDSGALCVDGVVPDDGSWIVRCDLSGMGVDGQVDAVRAAAVEARAWLDPSVGRVVRAVWLERGGDRSGVLVLVAHHLVVDGVSWRVVLGDLAEGWAQVRSGGRVELGVVGTSLRGWAAALAEQGRRGERAGEVELWSRMVRGADVLVGSRAVDGAVDVFGGVVSVDSRASVSVSRALLTEVPSVLGVGVQEVLLAAFGLAVARWRGRGGPVVVDVEGHGRNEDAVRGADLSRTVGWFTSVYPVRVPVESASWDEVRAGGPVVGRVVREVKETLRSLPDQGLGYGILRYLDPEHGPALARHATPQFGFNYLGRFTTGTDETTTADALDRAPAWSLLARSAAGQDPELPVAHAVEFNAITLDTPEGPRLGVTWSWPTTLLPESRIRELARYWDEALEGLVEHARHPEAGGLTPSDVGLAELSFAEIELLEDDWRTQG</sequence>
<feature type="domain" description="Carrier" evidence="8">
    <location>
        <begin position="6750"/>
        <end position="6824"/>
    </location>
</feature>
<dbReference type="SMART" id="SM00823">
    <property type="entry name" value="PKS_PP"/>
    <property type="match status" value="6"/>
</dbReference>
<keyword evidence="6" id="KW-0677">Repeat</keyword>
<dbReference type="Pfam" id="PF13193">
    <property type="entry name" value="AMP-binding_C"/>
    <property type="match status" value="6"/>
</dbReference>
<dbReference type="Gene3D" id="1.10.1200.10">
    <property type="entry name" value="ACP-like"/>
    <property type="match status" value="6"/>
</dbReference>
<dbReference type="FunFam" id="3.30.559.30:FF:000001">
    <property type="entry name" value="Non-ribosomal peptide synthetase"/>
    <property type="match status" value="1"/>
</dbReference>
<proteinExistence type="inferred from homology"/>
<organism evidence="9">
    <name type="scientific">Streptomyces filamentosus</name>
    <name type="common">Streptomyces roseosporus</name>
    <dbReference type="NCBI Taxonomy" id="67294"/>
    <lineage>
        <taxon>Bacteria</taxon>
        <taxon>Bacillati</taxon>
        <taxon>Actinomycetota</taxon>
        <taxon>Actinomycetes</taxon>
        <taxon>Kitasatosporales</taxon>
        <taxon>Streptomycetaceae</taxon>
        <taxon>Streptomyces</taxon>
    </lineage>
</organism>
<keyword evidence="5" id="KW-0436">Ligase</keyword>
<feature type="domain" description="Carrier" evidence="8">
    <location>
        <begin position="3087"/>
        <end position="3161"/>
    </location>
</feature>
<name>Q50E73_STRFL</name>
<dbReference type="InterPro" id="IPR036736">
    <property type="entry name" value="ACP-like_sf"/>
</dbReference>
<dbReference type="Pfam" id="PF00668">
    <property type="entry name" value="Condensation"/>
    <property type="match status" value="8"/>
</dbReference>
<evidence type="ECO:0000313" key="10">
    <source>
        <dbReference type="EMBL" id="USC51196.1"/>
    </source>
</evidence>
<dbReference type="GO" id="GO:0005829">
    <property type="term" value="C:cytosol"/>
    <property type="evidence" value="ECO:0007669"/>
    <property type="project" value="TreeGrafter"/>
</dbReference>
<dbReference type="InterPro" id="IPR001242">
    <property type="entry name" value="Condensation_dom"/>
</dbReference>
<dbReference type="NCBIfam" id="TIGR01720">
    <property type="entry name" value="NRPS-para261"/>
    <property type="match status" value="2"/>
</dbReference>
<evidence type="ECO:0000313" key="11">
    <source>
        <dbReference type="Proteomes" id="UP001056079"/>
    </source>
</evidence>
<dbReference type="PROSITE" id="PS00455">
    <property type="entry name" value="AMP_BINDING"/>
    <property type="match status" value="6"/>
</dbReference>
<dbReference type="InterPro" id="IPR045851">
    <property type="entry name" value="AMP-bd_C_sf"/>
</dbReference>
<evidence type="ECO:0000256" key="5">
    <source>
        <dbReference type="ARBA" id="ARBA00022598"/>
    </source>
</evidence>
<dbReference type="InterPro" id="IPR006162">
    <property type="entry name" value="Ppantetheine_attach_site"/>
</dbReference>
<dbReference type="Gene3D" id="3.30.559.30">
    <property type="entry name" value="Nonribosomal peptide synthetase, condensation domain"/>
    <property type="match status" value="8"/>
</dbReference>
<dbReference type="PROSITE" id="PS00012">
    <property type="entry name" value="PHOSPHOPANTETHEINE"/>
    <property type="match status" value="5"/>
</dbReference>
<evidence type="ECO:0000259" key="8">
    <source>
        <dbReference type="PROSITE" id="PS50075"/>
    </source>
</evidence>
<dbReference type="FunFam" id="3.30.300.30:FF:000010">
    <property type="entry name" value="Enterobactin synthetase component F"/>
    <property type="match status" value="5"/>
</dbReference>
<dbReference type="GO" id="GO:0072330">
    <property type="term" value="P:monocarboxylic acid biosynthetic process"/>
    <property type="evidence" value="ECO:0007669"/>
    <property type="project" value="UniProtKB-ARBA"/>
</dbReference>
<evidence type="ECO:0000256" key="4">
    <source>
        <dbReference type="ARBA" id="ARBA00022553"/>
    </source>
</evidence>
<dbReference type="NCBIfam" id="NF004282">
    <property type="entry name" value="PRK05691.1"/>
    <property type="match status" value="8"/>
</dbReference>
<dbReference type="Gene3D" id="3.40.50.980">
    <property type="match status" value="12"/>
</dbReference>
<feature type="domain" description="Carrier" evidence="8">
    <location>
        <begin position="2038"/>
        <end position="2113"/>
    </location>
</feature>
<dbReference type="FunFam" id="1.10.1200.10:FF:000016">
    <property type="entry name" value="Non-ribosomal peptide synthase"/>
    <property type="match status" value="4"/>
</dbReference>
<evidence type="ECO:0000256" key="6">
    <source>
        <dbReference type="ARBA" id="ARBA00022737"/>
    </source>
</evidence>
<dbReference type="GO" id="GO:0016874">
    <property type="term" value="F:ligase activity"/>
    <property type="evidence" value="ECO:0007669"/>
    <property type="project" value="UniProtKB-KW"/>
</dbReference>